<proteinExistence type="predicted"/>
<evidence type="ECO:0000256" key="1">
    <source>
        <dbReference type="SAM" id="Phobius"/>
    </source>
</evidence>
<organism evidence="2 3">
    <name type="scientific">Candidatus Nitrospira kreftii</name>
    <dbReference type="NCBI Taxonomy" id="2652173"/>
    <lineage>
        <taxon>Bacteria</taxon>
        <taxon>Pseudomonadati</taxon>
        <taxon>Nitrospirota</taxon>
        <taxon>Nitrospiria</taxon>
        <taxon>Nitrospirales</taxon>
        <taxon>Nitrospiraceae</taxon>
        <taxon>Nitrospira</taxon>
    </lineage>
</organism>
<accession>A0A7S8J173</accession>
<dbReference type="KEGG" id="nkf:Nkreftii_003488"/>
<dbReference type="EMBL" id="CP047423">
    <property type="protein sequence ID" value="QPD05714.1"/>
    <property type="molecule type" value="Genomic_DNA"/>
</dbReference>
<keyword evidence="1" id="KW-1133">Transmembrane helix</keyword>
<evidence type="ECO:0000313" key="3">
    <source>
        <dbReference type="Proteomes" id="UP000593737"/>
    </source>
</evidence>
<gene>
    <name evidence="2" type="ORF">Nkreftii_003488</name>
</gene>
<keyword evidence="1" id="KW-0812">Transmembrane</keyword>
<evidence type="ECO:0000313" key="2">
    <source>
        <dbReference type="EMBL" id="QPD05714.1"/>
    </source>
</evidence>
<dbReference type="AlphaFoldDB" id="A0A7S8J173"/>
<dbReference type="Proteomes" id="UP000593737">
    <property type="component" value="Chromosome"/>
</dbReference>
<reference evidence="2 3" key="1">
    <citation type="journal article" date="2020" name="ISME J.">
        <title>Enrichment and physiological characterization of a novel comammox Nitrospira indicates ammonium inhibition of complete nitrification.</title>
        <authorList>
            <person name="Sakoula D."/>
            <person name="Koch H."/>
            <person name="Frank J."/>
            <person name="Jetten M.S.M."/>
            <person name="van Kessel M.A.H.J."/>
            <person name="Lucker S."/>
        </authorList>
    </citation>
    <scope>NUCLEOTIDE SEQUENCE [LARGE SCALE GENOMIC DNA]</scope>
    <source>
        <strain evidence="2">Comreactor17</strain>
    </source>
</reference>
<name>A0A7S8J173_9BACT</name>
<sequence length="129" mass="13459">MSGRVRDTGVYRGPMKEPVMIVRRFAGSVGVVACLTVMVYVALVILAAGCVPMPIGSSGEHDHHSQDSTHSSLCAWSCQIMSQSGLVASVPTMVVNLVAVMVTAPSVDSHSVSPRALQPSRAPPVFALG</sequence>
<feature type="transmembrane region" description="Helical" evidence="1">
    <location>
        <begin position="21"/>
        <end position="48"/>
    </location>
</feature>
<keyword evidence="1" id="KW-0472">Membrane</keyword>
<protein>
    <submittedName>
        <fullName evidence="2">Uncharacterized protein</fullName>
    </submittedName>
</protein>